<evidence type="ECO:0000313" key="9">
    <source>
        <dbReference type="Proteomes" id="UP000075806"/>
    </source>
</evidence>
<dbReference type="PANTHER" id="PTHR24104">
    <property type="entry name" value="E3 UBIQUITIN-PROTEIN LIGASE NHLRC1-RELATED"/>
    <property type="match status" value="1"/>
</dbReference>
<keyword evidence="2 5" id="KW-0812">Transmembrane</keyword>
<evidence type="ECO:0000256" key="5">
    <source>
        <dbReference type="SAM" id="Phobius"/>
    </source>
</evidence>
<sequence length="679" mass="78098">MNKRIKIVIIISLLLSTLLFPNSVVVANTAYKTFTEDGYGNYVETQTAYTVRDTIVQFEQESFSQSEDLKIGRDGLLYVADTGNRRIIVGTRQGELVRIIETEEMQRPTGIFLSEDDKIYVADEVAAKIFVFNLEGELLDEYERPDSPLFGASSSFVPEKVAVDRRDNIYVISRGNSNGIIQINANNGEFIGYFAPNRTAVSPLTMFRRAIFTEEQLSRMIDMIPPTANNLNIDEKGLVYTVTQGVADPIRKLNVAGNNLLDLKVADSFPSSIDTGSLENIFVASEHGFIYEYTSEGNLLFVFGGRDDGRQRVGLFGKISAIAIDQDDIIYALDPEKNQIQLFQPTEFANTVHDALNLYQNGDYTASKEPWQEVIRLNSLFDFANLGLGEAYFKEENYDLALEQFRQAKYKDGYSDAFWEVRNLWMRENIIYLIYLVIAALVIKKIGQRIERKYHILHRWKKRYEESERISFIKQVLFLKNLIRHPIDSFYSIKYENKTSLLSATFLMGLFFVLFILDKYYAGFIFSNVEEGDFRLGSDFALVFGLLLLTIISNYLICTINDGEAKFKDLYSGFIYSFAPYFFIKPFLILISNIFTYNEMYLLQFANVFIYTWVGVLVFLMIKEINDYSMKETIKIILLTIFTMLIGVLLLFIVYVLVSQMLSFVVSIFNEGVFRFENR</sequence>
<feature type="transmembrane region" description="Helical" evidence="5">
    <location>
        <begin position="501"/>
        <end position="520"/>
    </location>
</feature>
<dbReference type="Gene3D" id="2.120.10.30">
    <property type="entry name" value="TolB, C-terminal domain"/>
    <property type="match status" value="1"/>
</dbReference>
<organism evidence="8 9">
    <name type="scientific">Alkalihalobacillus trypoxylicola</name>
    <dbReference type="NCBI Taxonomy" id="519424"/>
    <lineage>
        <taxon>Bacteria</taxon>
        <taxon>Bacillati</taxon>
        <taxon>Bacillota</taxon>
        <taxon>Bacilli</taxon>
        <taxon>Bacillales</taxon>
        <taxon>Bacillaceae</taxon>
        <taxon>Alkalihalobacillus</taxon>
    </lineage>
</organism>
<dbReference type="InterPro" id="IPR006977">
    <property type="entry name" value="Yip1_dom"/>
</dbReference>
<evidence type="ECO:0000313" key="8">
    <source>
        <dbReference type="EMBL" id="KYG32292.1"/>
    </source>
</evidence>
<feature type="transmembrane region" description="Helical" evidence="5">
    <location>
        <begin position="540"/>
        <end position="558"/>
    </location>
</feature>
<dbReference type="RefSeq" id="WP_061948570.1">
    <property type="nucleotide sequence ID" value="NZ_LTAO01000012.1"/>
</dbReference>
<dbReference type="InterPro" id="IPR011990">
    <property type="entry name" value="TPR-like_helical_dom_sf"/>
</dbReference>
<evidence type="ECO:0000259" key="7">
    <source>
        <dbReference type="Pfam" id="PF04893"/>
    </source>
</evidence>
<dbReference type="Gene3D" id="1.25.40.10">
    <property type="entry name" value="Tetratricopeptide repeat domain"/>
    <property type="match status" value="1"/>
</dbReference>
<feature type="domain" description="Yip1" evidence="7">
    <location>
        <begin position="481"/>
        <end position="650"/>
    </location>
</feature>
<name>A0A162ECP7_9BACI</name>
<keyword evidence="4 5" id="KW-0472">Membrane</keyword>
<dbReference type="InterPro" id="IPR050952">
    <property type="entry name" value="TRIM-NHL_E3_ligases"/>
</dbReference>
<proteinExistence type="predicted"/>
<feature type="signal peptide" evidence="6">
    <location>
        <begin position="1"/>
        <end position="27"/>
    </location>
</feature>
<evidence type="ECO:0000256" key="6">
    <source>
        <dbReference type="SAM" id="SignalP"/>
    </source>
</evidence>
<evidence type="ECO:0000256" key="1">
    <source>
        <dbReference type="ARBA" id="ARBA00004141"/>
    </source>
</evidence>
<dbReference type="AlphaFoldDB" id="A0A162ECP7"/>
<keyword evidence="3 5" id="KW-1133">Transmembrane helix</keyword>
<dbReference type="Proteomes" id="UP000075806">
    <property type="component" value="Unassembled WGS sequence"/>
</dbReference>
<feature type="transmembrane region" description="Helical" evidence="5">
    <location>
        <begin position="430"/>
        <end position="447"/>
    </location>
</feature>
<dbReference type="SUPFAM" id="SSF48452">
    <property type="entry name" value="TPR-like"/>
    <property type="match status" value="1"/>
</dbReference>
<feature type="transmembrane region" description="Helical" evidence="5">
    <location>
        <begin position="634"/>
        <end position="658"/>
    </location>
</feature>
<evidence type="ECO:0000256" key="3">
    <source>
        <dbReference type="ARBA" id="ARBA00022989"/>
    </source>
</evidence>
<feature type="transmembrane region" description="Helical" evidence="5">
    <location>
        <begin position="601"/>
        <end position="622"/>
    </location>
</feature>
<dbReference type="OrthoDB" id="9799230at2"/>
<evidence type="ECO:0000256" key="4">
    <source>
        <dbReference type="ARBA" id="ARBA00023136"/>
    </source>
</evidence>
<feature type="transmembrane region" description="Helical" evidence="5">
    <location>
        <begin position="570"/>
        <end position="595"/>
    </location>
</feature>
<protein>
    <recommendedName>
        <fullName evidence="7">Yip1 domain-containing protein</fullName>
    </recommendedName>
</protein>
<evidence type="ECO:0000256" key="2">
    <source>
        <dbReference type="ARBA" id="ARBA00022692"/>
    </source>
</evidence>
<keyword evidence="9" id="KW-1185">Reference proteome</keyword>
<keyword evidence="6" id="KW-0732">Signal</keyword>
<gene>
    <name evidence="8" type="ORF">AZF04_05865</name>
</gene>
<dbReference type="Pfam" id="PF04893">
    <property type="entry name" value="Yip1"/>
    <property type="match status" value="1"/>
</dbReference>
<comment type="caution">
    <text evidence="8">The sequence shown here is derived from an EMBL/GenBank/DDBJ whole genome shotgun (WGS) entry which is preliminary data.</text>
</comment>
<dbReference type="SUPFAM" id="SSF101898">
    <property type="entry name" value="NHL repeat"/>
    <property type="match status" value="1"/>
</dbReference>
<accession>A0A162ECP7</accession>
<feature type="chain" id="PRO_5039010910" description="Yip1 domain-containing protein" evidence="6">
    <location>
        <begin position="28"/>
        <end position="679"/>
    </location>
</feature>
<dbReference type="EMBL" id="LTAO01000012">
    <property type="protein sequence ID" value="KYG32292.1"/>
    <property type="molecule type" value="Genomic_DNA"/>
</dbReference>
<comment type="subcellular location">
    <subcellularLocation>
        <location evidence="1">Membrane</location>
        <topology evidence="1">Multi-pass membrane protein</topology>
    </subcellularLocation>
</comment>
<dbReference type="STRING" id="519424.AZF04_05865"/>
<dbReference type="PANTHER" id="PTHR24104:SF25">
    <property type="entry name" value="PROTEIN LIN-41"/>
    <property type="match status" value="1"/>
</dbReference>
<dbReference type="CDD" id="cd05819">
    <property type="entry name" value="NHL"/>
    <property type="match status" value="1"/>
</dbReference>
<reference evidence="8" key="1">
    <citation type="submission" date="2016-02" db="EMBL/GenBank/DDBJ databases">
        <title>Genome sequence of Bacillus trypoxylicola KCTC 13244(T).</title>
        <authorList>
            <person name="Jeong H."/>
            <person name="Park S.-H."/>
            <person name="Choi S.-K."/>
        </authorList>
    </citation>
    <scope>NUCLEOTIDE SEQUENCE [LARGE SCALE GENOMIC DNA]</scope>
    <source>
        <strain evidence="8">KCTC 13244</strain>
    </source>
</reference>
<dbReference type="GO" id="GO:0008270">
    <property type="term" value="F:zinc ion binding"/>
    <property type="evidence" value="ECO:0007669"/>
    <property type="project" value="UniProtKB-KW"/>
</dbReference>
<dbReference type="InterPro" id="IPR011042">
    <property type="entry name" value="6-blade_b-propeller_TolB-like"/>
</dbReference>
<dbReference type="GO" id="GO:0016020">
    <property type="term" value="C:membrane"/>
    <property type="evidence" value="ECO:0007669"/>
    <property type="project" value="UniProtKB-SubCell"/>
</dbReference>